<feature type="binding site" evidence="4">
    <location>
        <position position="115"/>
    </location>
    <ligand>
        <name>Mg(2+)</name>
        <dbReference type="ChEBI" id="CHEBI:18420"/>
        <label>1</label>
    </ligand>
</feature>
<dbReference type="GO" id="GO:0000287">
    <property type="term" value="F:magnesium ion binding"/>
    <property type="evidence" value="ECO:0007669"/>
    <property type="project" value="UniProtKB-UniRule"/>
</dbReference>
<comment type="catalytic activity">
    <reaction evidence="4">
        <text>a ribonucleoside 5'-diphosphate + H2O = a ribonucleoside 5'-phosphate + phosphate + H(+)</text>
        <dbReference type="Rhea" id="RHEA:36799"/>
        <dbReference type="ChEBI" id="CHEBI:15377"/>
        <dbReference type="ChEBI" id="CHEBI:15378"/>
        <dbReference type="ChEBI" id="CHEBI:43474"/>
        <dbReference type="ChEBI" id="CHEBI:57930"/>
        <dbReference type="ChEBI" id="CHEBI:58043"/>
        <dbReference type="EC" id="3.6.1.6"/>
    </reaction>
</comment>
<dbReference type="GO" id="GO:0017111">
    <property type="term" value="F:ribonucleoside triphosphate phosphatase activity"/>
    <property type="evidence" value="ECO:0007669"/>
    <property type="project" value="UniProtKB-UniRule"/>
</dbReference>
<evidence type="ECO:0000256" key="4">
    <source>
        <dbReference type="HAMAP-Rule" id="MF_01568"/>
    </source>
</evidence>
<sequence>MKVGKSMTTEYPRDGEIIQIHSYKHNGSIHRIWQETVVLKGTPNYIIAANDRTVVTEADGRTWITREPAICFFYAKHWFNIIGMIREDGVYYYCNLSSPFVWDKEALKYIDYDLDVKIFPNMTYVLLDEDEYERHRREMNYPSVIDRILKNNVEKLISWIHQRKEPFAPDFIDTWYEKFLSYRK</sequence>
<dbReference type="EC" id="3.6.1.6" evidence="4"/>
<feature type="active site" description="Proton donor" evidence="4">
    <location>
        <position position="31"/>
    </location>
</feature>
<dbReference type="Proteomes" id="UP000520011">
    <property type="component" value="Unassembled WGS sequence"/>
</dbReference>
<dbReference type="EC" id="3.6.1.15" evidence="4"/>
<keyword evidence="3 4" id="KW-0460">Magnesium</keyword>
<dbReference type="GO" id="GO:0017110">
    <property type="term" value="F:nucleoside diphosphate phosphatase activity"/>
    <property type="evidence" value="ECO:0007669"/>
    <property type="project" value="UniProtKB-UniRule"/>
</dbReference>
<evidence type="ECO:0000313" key="6">
    <source>
        <dbReference type="EMBL" id="MBB5326152.1"/>
    </source>
</evidence>
<comment type="catalytic activity">
    <reaction evidence="4">
        <text>a ribonucleoside 5'-triphosphate + H2O = a ribonucleoside 5'-diphosphate + phosphate + H(+)</text>
        <dbReference type="Rhea" id="RHEA:23680"/>
        <dbReference type="ChEBI" id="CHEBI:15377"/>
        <dbReference type="ChEBI" id="CHEBI:15378"/>
        <dbReference type="ChEBI" id="CHEBI:43474"/>
        <dbReference type="ChEBI" id="CHEBI:57930"/>
        <dbReference type="ChEBI" id="CHEBI:61557"/>
        <dbReference type="EC" id="3.6.1.15"/>
    </reaction>
</comment>
<dbReference type="PANTHER" id="PTHR39159:SF1">
    <property type="entry name" value="UPF0374 PROTEIN YGAC"/>
    <property type="match status" value="1"/>
</dbReference>
<dbReference type="AlphaFoldDB" id="A0A7W8IUR0"/>
<dbReference type="PANTHER" id="PTHR39159">
    <property type="match status" value="1"/>
</dbReference>
<feature type="binding site" evidence="4">
    <location>
        <position position="95"/>
    </location>
    <ligand>
        <name>Mg(2+)</name>
        <dbReference type="ChEBI" id="CHEBI:18420"/>
        <label>1</label>
    </ligand>
</feature>
<comment type="similarity">
    <text evidence="4">Belongs to the Ntdp family.</text>
</comment>
<keyword evidence="2 4" id="KW-0378">Hydrolase</keyword>
<dbReference type="Pfam" id="PF04167">
    <property type="entry name" value="DUF402"/>
    <property type="match status" value="1"/>
</dbReference>
<feature type="domain" description="DUF402" evidence="5">
    <location>
        <begin position="26"/>
        <end position="164"/>
    </location>
</feature>
<protein>
    <recommendedName>
        <fullName evidence="4">Nucleoside triphosphate/diphosphate phosphatase</fullName>
        <ecNumber evidence="4">3.6.1.15</ecNumber>
        <ecNumber evidence="4">3.6.1.6</ecNumber>
    </recommendedName>
</protein>
<organism evidence="6 7">
    <name type="scientific">Anoxybacteroides tepidamans</name>
    <dbReference type="NCBI Taxonomy" id="265948"/>
    <lineage>
        <taxon>Bacteria</taxon>
        <taxon>Bacillati</taxon>
        <taxon>Bacillota</taxon>
        <taxon>Bacilli</taxon>
        <taxon>Bacillales</taxon>
        <taxon>Anoxybacillaceae</taxon>
        <taxon>Anoxybacteroides</taxon>
    </lineage>
</organism>
<comment type="cofactor">
    <cofactor evidence="4">
        <name>Mg(2+)</name>
        <dbReference type="ChEBI" id="CHEBI:18420"/>
    </cofactor>
</comment>
<accession>A0A7W8IUR0</accession>
<keyword evidence="7" id="KW-1185">Reference proteome</keyword>
<dbReference type="NCBIfam" id="NF010183">
    <property type="entry name" value="PRK13662.1"/>
    <property type="match status" value="1"/>
</dbReference>
<dbReference type="InterPro" id="IPR050212">
    <property type="entry name" value="Ntdp-like"/>
</dbReference>
<reference evidence="6 7" key="1">
    <citation type="submission" date="2020-08" db="EMBL/GenBank/DDBJ databases">
        <title>Genomic Encyclopedia of Type Strains, Phase IV (KMG-IV): sequencing the most valuable type-strain genomes for metagenomic binning, comparative biology and taxonomic classification.</title>
        <authorList>
            <person name="Goeker M."/>
        </authorList>
    </citation>
    <scope>NUCLEOTIDE SEQUENCE [LARGE SCALE GENOMIC DNA]</scope>
    <source>
        <strain evidence="6 7">DSM 16325</strain>
    </source>
</reference>
<name>A0A7W8IUR0_9BACL</name>
<dbReference type="EMBL" id="JACHEP010000029">
    <property type="protein sequence ID" value="MBB5326152.1"/>
    <property type="molecule type" value="Genomic_DNA"/>
</dbReference>
<feature type="binding site" evidence="4">
    <location>
        <position position="131"/>
    </location>
    <ligand>
        <name>Mg(2+)</name>
        <dbReference type="ChEBI" id="CHEBI:18420"/>
        <label>2</label>
    </ligand>
</feature>
<feature type="binding site" evidence="4">
    <location>
        <position position="111"/>
    </location>
    <ligand>
        <name>Mg(2+)</name>
        <dbReference type="ChEBI" id="CHEBI:18420"/>
        <label>1</label>
    </ligand>
</feature>
<feature type="binding site" evidence="4">
    <location>
        <position position="115"/>
    </location>
    <ligand>
        <name>Mg(2+)</name>
        <dbReference type="ChEBI" id="CHEBI:18420"/>
        <label>2</label>
    </ligand>
</feature>
<evidence type="ECO:0000256" key="3">
    <source>
        <dbReference type="ARBA" id="ARBA00022842"/>
    </source>
</evidence>
<comment type="caution">
    <text evidence="6">The sequence shown here is derived from an EMBL/GenBank/DDBJ whole genome shotgun (WGS) entry which is preliminary data.</text>
</comment>
<dbReference type="PIRSF" id="PIRSF028345">
    <property type="entry name" value="UCP028345"/>
    <property type="match status" value="1"/>
</dbReference>
<gene>
    <name evidence="6" type="ORF">HNQ34_003271</name>
</gene>
<dbReference type="Gene3D" id="2.40.380.10">
    <property type="entry name" value="FomD-like"/>
    <property type="match status" value="1"/>
</dbReference>
<evidence type="ECO:0000259" key="5">
    <source>
        <dbReference type="Pfam" id="PF04167"/>
    </source>
</evidence>
<dbReference type="HAMAP" id="MF_01568">
    <property type="entry name" value="Ntdp"/>
    <property type="match status" value="1"/>
</dbReference>
<proteinExistence type="inferred from homology"/>
<dbReference type="InterPro" id="IPR016882">
    <property type="entry name" value="SA1684"/>
</dbReference>
<keyword evidence="1 4" id="KW-0479">Metal-binding</keyword>
<feature type="binding site" evidence="4">
    <location>
        <position position="113"/>
    </location>
    <ligand>
        <name>Mg(2+)</name>
        <dbReference type="ChEBI" id="CHEBI:18420"/>
        <label>2</label>
    </ligand>
</feature>
<dbReference type="InterPro" id="IPR007295">
    <property type="entry name" value="DUF402"/>
</dbReference>
<dbReference type="SUPFAM" id="SSF159234">
    <property type="entry name" value="FomD-like"/>
    <property type="match status" value="1"/>
</dbReference>
<evidence type="ECO:0000313" key="7">
    <source>
        <dbReference type="Proteomes" id="UP000520011"/>
    </source>
</evidence>
<comment type="function">
    <text evidence="4">Has nucleoside phosphatase activity towards nucleoside triphosphates and nucleoside diphosphates.</text>
</comment>
<feature type="binding site" evidence="4">
    <location>
        <position position="128"/>
    </location>
    <ligand>
        <name>Mg(2+)</name>
        <dbReference type="ChEBI" id="CHEBI:18420"/>
        <label>2</label>
    </ligand>
</feature>
<evidence type="ECO:0000256" key="2">
    <source>
        <dbReference type="ARBA" id="ARBA00022801"/>
    </source>
</evidence>
<evidence type="ECO:0000256" key="1">
    <source>
        <dbReference type="ARBA" id="ARBA00022723"/>
    </source>
</evidence>
<dbReference type="InterPro" id="IPR035930">
    <property type="entry name" value="FomD-like_sf"/>
</dbReference>